<dbReference type="AlphaFoldDB" id="A0AAD7ZWH5"/>
<proteinExistence type="predicted"/>
<reference evidence="1" key="2">
    <citation type="submission" date="2023-05" db="EMBL/GenBank/DDBJ databases">
        <authorList>
            <person name="Fouks B."/>
        </authorList>
    </citation>
    <scope>NUCLEOTIDE SEQUENCE</scope>
    <source>
        <strain evidence="1">Stay&amp;Tobe</strain>
        <tissue evidence="1">Testes</tissue>
    </source>
</reference>
<comment type="caution">
    <text evidence="1">The sequence shown here is derived from an EMBL/GenBank/DDBJ whole genome shotgun (WGS) entry which is preliminary data.</text>
</comment>
<accession>A0AAD7ZWH5</accession>
<keyword evidence="2" id="KW-1185">Reference proteome</keyword>
<evidence type="ECO:0000313" key="2">
    <source>
        <dbReference type="Proteomes" id="UP001233999"/>
    </source>
</evidence>
<gene>
    <name evidence="1" type="ORF">L9F63_018448</name>
</gene>
<dbReference type="EMBL" id="JASPKZ010005705">
    <property type="protein sequence ID" value="KAJ9588184.1"/>
    <property type="molecule type" value="Genomic_DNA"/>
</dbReference>
<sequence length="75" mass="8427">IPAKIIDPLVGAPTKNSSKTIYRPHLNKLNYHSYTSITNSGKYVDKSNRAVKLSFTKKNIALETNCYKMTSHVTN</sequence>
<name>A0AAD7ZWH5_DIPPU</name>
<feature type="non-terminal residue" evidence="1">
    <location>
        <position position="1"/>
    </location>
</feature>
<dbReference type="Proteomes" id="UP001233999">
    <property type="component" value="Unassembled WGS sequence"/>
</dbReference>
<feature type="non-terminal residue" evidence="1">
    <location>
        <position position="75"/>
    </location>
</feature>
<reference evidence="1" key="1">
    <citation type="journal article" date="2023" name="IScience">
        <title>Live-bearing cockroach genome reveals convergent evolutionary mechanisms linked to viviparity in insects and beyond.</title>
        <authorList>
            <person name="Fouks B."/>
            <person name="Harrison M.C."/>
            <person name="Mikhailova A.A."/>
            <person name="Marchal E."/>
            <person name="English S."/>
            <person name="Carruthers M."/>
            <person name="Jennings E.C."/>
            <person name="Chiamaka E.L."/>
            <person name="Frigard R.A."/>
            <person name="Pippel M."/>
            <person name="Attardo G.M."/>
            <person name="Benoit J.B."/>
            <person name="Bornberg-Bauer E."/>
            <person name="Tobe S.S."/>
        </authorList>
    </citation>
    <scope>NUCLEOTIDE SEQUENCE</scope>
    <source>
        <strain evidence="1">Stay&amp;Tobe</strain>
    </source>
</reference>
<protein>
    <submittedName>
        <fullName evidence="1">Uncharacterized protein</fullName>
    </submittedName>
</protein>
<organism evidence="1 2">
    <name type="scientific">Diploptera punctata</name>
    <name type="common">Pacific beetle cockroach</name>
    <dbReference type="NCBI Taxonomy" id="6984"/>
    <lineage>
        <taxon>Eukaryota</taxon>
        <taxon>Metazoa</taxon>
        <taxon>Ecdysozoa</taxon>
        <taxon>Arthropoda</taxon>
        <taxon>Hexapoda</taxon>
        <taxon>Insecta</taxon>
        <taxon>Pterygota</taxon>
        <taxon>Neoptera</taxon>
        <taxon>Polyneoptera</taxon>
        <taxon>Dictyoptera</taxon>
        <taxon>Blattodea</taxon>
        <taxon>Blaberoidea</taxon>
        <taxon>Blaberidae</taxon>
        <taxon>Diplopterinae</taxon>
        <taxon>Diploptera</taxon>
    </lineage>
</organism>
<evidence type="ECO:0000313" key="1">
    <source>
        <dbReference type="EMBL" id="KAJ9588184.1"/>
    </source>
</evidence>